<dbReference type="PANTHER" id="PTHR31008:SF2">
    <property type="entry name" value="COP1-INTERACTING PROTEIN-LIKE PROTEIN"/>
    <property type="match status" value="1"/>
</dbReference>
<feature type="compositionally biased region" description="Basic and acidic residues" evidence="1">
    <location>
        <begin position="698"/>
        <end position="715"/>
    </location>
</feature>
<dbReference type="TAIR" id="AT5G43310"/>
<feature type="region of interest" description="Disordered" evidence="1">
    <location>
        <begin position="887"/>
        <end position="934"/>
    </location>
</feature>
<feature type="compositionally biased region" description="Basic and acidic residues" evidence="1">
    <location>
        <begin position="336"/>
        <end position="348"/>
    </location>
</feature>
<feature type="compositionally biased region" description="Polar residues" evidence="1">
    <location>
        <begin position="1209"/>
        <end position="1219"/>
    </location>
</feature>
<dbReference type="RefSeq" id="NP_568624.1">
    <property type="nucleotide sequence ID" value="NM_123697.1"/>
</dbReference>
<evidence type="ECO:0000313" key="4">
    <source>
        <dbReference type="Proteomes" id="UP000006548"/>
    </source>
</evidence>
<dbReference type="Proteomes" id="UP000006548">
    <property type="component" value="Chromosome 5"/>
</dbReference>
<feature type="compositionally biased region" description="Polar residues" evidence="1">
    <location>
        <begin position="893"/>
        <end position="905"/>
    </location>
</feature>
<dbReference type="Araport" id="AT5G43310"/>
<dbReference type="SMR" id="F4K5Y5"/>
<evidence type="ECO:0000313" key="3">
    <source>
        <dbReference type="EMBL" id="AED94941.1"/>
    </source>
</evidence>
<evidence type="ECO:0007829" key="6">
    <source>
        <dbReference type="ProteomicsDB" id="F4K5Y5"/>
    </source>
</evidence>
<feature type="region of interest" description="Disordered" evidence="1">
    <location>
        <begin position="1159"/>
        <end position="1195"/>
    </location>
</feature>
<dbReference type="FunCoup" id="F4K5Y5">
    <property type="interactions" value="1609"/>
</dbReference>
<accession>F4K5Y5</accession>
<proteinExistence type="evidence at protein level"/>
<dbReference type="ProteomicsDB" id="211633"/>
<feature type="region of interest" description="Disordered" evidence="1">
    <location>
        <begin position="1209"/>
        <end position="1237"/>
    </location>
</feature>
<feature type="region of interest" description="Disordered" evidence="1">
    <location>
        <begin position="582"/>
        <end position="607"/>
    </location>
</feature>
<feature type="compositionally biased region" description="Polar residues" evidence="1">
    <location>
        <begin position="913"/>
        <end position="922"/>
    </location>
</feature>
<protein>
    <submittedName>
        <fullName evidence="3">COP1-interacting protein-like protein</fullName>
    </submittedName>
</protein>
<dbReference type="ExpressionAtlas" id="F4K5Y5">
    <property type="expression patterns" value="baseline and differential"/>
</dbReference>
<feature type="region of interest" description="Disordered" evidence="1">
    <location>
        <begin position="324"/>
        <end position="350"/>
    </location>
</feature>
<organism evidence="3 4">
    <name type="scientific">Arabidopsis thaliana</name>
    <name type="common">Mouse-ear cress</name>
    <dbReference type="NCBI Taxonomy" id="3702"/>
    <lineage>
        <taxon>Eukaryota</taxon>
        <taxon>Viridiplantae</taxon>
        <taxon>Streptophyta</taxon>
        <taxon>Embryophyta</taxon>
        <taxon>Tracheophyta</taxon>
        <taxon>Spermatophyta</taxon>
        <taxon>Magnoliopsida</taxon>
        <taxon>eudicotyledons</taxon>
        <taxon>Gunneridae</taxon>
        <taxon>Pentapetalae</taxon>
        <taxon>rosids</taxon>
        <taxon>malvids</taxon>
        <taxon>Brassicales</taxon>
        <taxon>Brassicaceae</taxon>
        <taxon>Camelineae</taxon>
        <taxon>Arabidopsis</taxon>
    </lineage>
</organism>
<dbReference type="GlyGen" id="F4K5Y5">
    <property type="glycosylation" value="1 site"/>
</dbReference>
<evidence type="ECO:0007829" key="7">
    <source>
        <dbReference type="PubMed" id="19376835"/>
    </source>
</evidence>
<dbReference type="PaxDb" id="3702-AT5G43310.1"/>
<evidence type="ECO:0000313" key="2">
    <source>
        <dbReference type="Araport" id="AT5G43310"/>
    </source>
</evidence>
<dbReference type="AlphaFoldDB" id="F4K5Y5"/>
<feature type="compositionally biased region" description="Basic and acidic residues" evidence="1">
    <location>
        <begin position="475"/>
        <end position="494"/>
    </location>
</feature>
<keyword evidence="4" id="KW-1185">Reference proteome</keyword>
<reference evidence="7" key="2">
    <citation type="journal article" date="2009" name="Plant Physiol.">
        <title>Large-scale Arabidopsis phosphoproteome profiling reveals novel chloroplast kinase substrates and phosphorylation networks.</title>
        <authorList>
            <person name="Reiland S."/>
            <person name="Messerli G."/>
            <person name="Baerenfaller K."/>
            <person name="Gerrits B."/>
            <person name="Endler A."/>
            <person name="Grossmann J."/>
            <person name="Gruissem W."/>
            <person name="Baginsky S."/>
        </authorList>
    </citation>
    <scope>IDENTIFICATION BY MASS SPECTROMETRY [LARGE SCALE ANALYSIS]</scope>
</reference>
<feature type="region of interest" description="Disordered" evidence="1">
    <location>
        <begin position="396"/>
        <end position="497"/>
    </location>
</feature>
<reference evidence="3 4" key="1">
    <citation type="journal article" date="2000" name="Nature">
        <title>Sequence and analysis of chromosome 5 of the plant Arabidopsis thaliana.</title>
        <authorList>
            <consortium name="Kazusa DNA Research Institute"/>
            <consortium name="Cold Spring Harbor and Washington University in St Louis Sequencing Consortium"/>
            <consortium name="European Union Arabidopsis Genome Sequencing Consortium"/>
            <person name="Tabata S."/>
            <person name="Kaneko T."/>
            <person name="Nakamura Y."/>
            <person name="Kotani H."/>
            <person name="Kato T."/>
            <person name="Asamizu E."/>
            <person name="Miyajima N."/>
            <person name="Sasamoto S."/>
            <person name="Kimura T."/>
            <person name="Hosouchi T."/>
            <person name="Kawashima K."/>
            <person name="Kohara M."/>
            <person name="Matsumoto M."/>
            <person name="Matsuno A."/>
            <person name="Muraki A."/>
            <person name="Nakayama S."/>
            <person name="Nakazaki N."/>
            <person name="Naruo K."/>
            <person name="Okumura S."/>
            <person name="Shinpo S."/>
            <person name="Takeuchi C."/>
            <person name="Wada T."/>
            <person name="Watanabe A."/>
            <person name="Yamada M."/>
            <person name="Yasuda M."/>
            <person name="Sato S."/>
            <person name="de la Bastide M."/>
            <person name="Huang E."/>
            <person name="Spiegel L."/>
            <person name="Gnoj L."/>
            <person name="O'Shaughnessy A."/>
            <person name="Preston R."/>
            <person name="Habermann K."/>
            <person name="Murray J."/>
            <person name="Johnson D."/>
            <person name="Rohlfing T."/>
            <person name="Nelson J."/>
            <person name="Stoneking T."/>
            <person name="Pepin K."/>
            <person name="Spieth J."/>
            <person name="Sekhon M."/>
            <person name="Armstrong J."/>
            <person name="Becker M."/>
            <person name="Belter E."/>
            <person name="Cordum H."/>
            <person name="Cordes M."/>
            <person name="Courtney L."/>
            <person name="Courtney W."/>
            <person name="Dante M."/>
            <person name="Du H."/>
            <person name="Edwards J."/>
            <person name="Fryman J."/>
            <person name="Haakensen B."/>
            <person name="Lamar E."/>
            <person name="Latreille P."/>
            <person name="Leonard S."/>
            <person name="Meyer R."/>
            <person name="Mulvaney E."/>
            <person name="Ozersky P."/>
            <person name="Riley A."/>
            <person name="Strowmatt C."/>
            <person name="Wagner-McPherson C."/>
            <person name="Wollam A."/>
            <person name="Yoakum M."/>
            <person name="Bell M."/>
            <person name="Dedhia N."/>
            <person name="Parnell L."/>
            <person name="Shah R."/>
            <person name="Rodriguez M."/>
            <person name="See L.H."/>
            <person name="Vil D."/>
            <person name="Baker J."/>
            <person name="Kirchoff K."/>
            <person name="Toth K."/>
            <person name="King L."/>
            <person name="Bahret A."/>
            <person name="Miller B."/>
            <person name="Marra M."/>
            <person name="Martienssen R."/>
            <person name="McCombie W.R."/>
            <person name="Wilson R.K."/>
            <person name="Murphy G."/>
            <person name="Bancroft I."/>
            <person name="Volckaert G."/>
            <person name="Wambutt R."/>
            <person name="Dusterhoft A."/>
            <person name="Stiekema W."/>
            <person name="Pohl T."/>
            <person name="Entian K.D."/>
            <person name="Terryn N."/>
            <person name="Hartley N."/>
            <person name="Bent E."/>
            <person name="Johnson S."/>
            <person name="Langham S.A."/>
            <person name="McCullagh B."/>
            <person name="Robben J."/>
            <person name="Grymonprez B."/>
            <person name="Zimmermann W."/>
            <person name="Ramsperger U."/>
            <person name="Wedler H."/>
            <person name="Balke K."/>
            <person name="Wedler E."/>
            <person name="Peters S."/>
            <person name="van Staveren M."/>
            <person name="Dirkse W."/>
            <person name="Mooijman P."/>
            <person name="Lankhorst R.K."/>
            <person name="Weitzenegger T."/>
            <person name="Bothe G."/>
            <person name="Rose M."/>
            <person name="Hauf J."/>
            <person name="Berneiser S."/>
            <person name="Hempel S."/>
            <person name="Feldpausch M."/>
            <person name="Lamberth S."/>
            <person name="Villarroel R."/>
            <person name="Gielen J."/>
            <person name="Ardiles W."/>
            <person name="Bents O."/>
            <person name="Lemcke K."/>
            <person name="Kolesov G."/>
            <person name="Mayer K."/>
            <person name="Rudd S."/>
            <person name="Schoof H."/>
            <person name="Schueller C."/>
            <person name="Zaccaria P."/>
            <person name="Mewes H.W."/>
            <person name="Bevan M."/>
            <person name="Fransz P."/>
        </authorList>
    </citation>
    <scope>NUCLEOTIDE SEQUENCE [LARGE SCALE GENOMIC DNA]</scope>
    <source>
        <strain evidence="4">cv. Columbia</strain>
    </source>
</reference>
<feature type="compositionally biased region" description="Polar residues" evidence="1">
    <location>
        <begin position="807"/>
        <end position="819"/>
    </location>
</feature>
<dbReference type="GeneID" id="834349"/>
<reference evidence="4" key="3">
    <citation type="journal article" date="2017" name="Plant J.">
        <title>Araport11: a complete reannotation of the Arabidopsis thaliana reference genome.</title>
        <authorList>
            <person name="Cheng C.Y."/>
            <person name="Krishnakumar V."/>
            <person name="Chan A.P."/>
            <person name="Thibaud-Nissen F."/>
            <person name="Schobel S."/>
            <person name="Town C.D."/>
        </authorList>
    </citation>
    <scope>GENOME REANNOTATION</scope>
    <source>
        <strain evidence="4">cv. Columbia</strain>
    </source>
</reference>
<feature type="compositionally biased region" description="Polar residues" evidence="1">
    <location>
        <begin position="826"/>
        <end position="835"/>
    </location>
</feature>
<feature type="region of interest" description="Disordered" evidence="1">
    <location>
        <begin position="686"/>
        <end position="849"/>
    </location>
</feature>
<dbReference type="GO" id="GO:0005886">
    <property type="term" value="C:plasma membrane"/>
    <property type="evidence" value="ECO:0007005"/>
    <property type="project" value="TAIR"/>
</dbReference>
<dbReference type="EMBL" id="CP002688">
    <property type="protein sequence ID" value="AED94941.1"/>
    <property type="molecule type" value="Genomic_DNA"/>
</dbReference>
<feature type="compositionally biased region" description="Polar residues" evidence="1">
    <location>
        <begin position="454"/>
        <end position="467"/>
    </location>
</feature>
<evidence type="ECO:0000256" key="1">
    <source>
        <dbReference type="SAM" id="MobiDB-lite"/>
    </source>
</evidence>
<keyword evidence="5 6" id="KW-1267">Proteomics identification</keyword>
<dbReference type="eggNOG" id="ENOG502QUP9">
    <property type="taxonomic scope" value="Eukaryota"/>
</dbReference>
<dbReference type="PANTHER" id="PTHR31008">
    <property type="entry name" value="COP1-INTERACTING PROTEIN-RELATED"/>
    <property type="match status" value="1"/>
</dbReference>
<feature type="compositionally biased region" description="Basic and acidic residues" evidence="1">
    <location>
        <begin position="539"/>
        <end position="557"/>
    </location>
</feature>
<feature type="region of interest" description="Disordered" evidence="1">
    <location>
        <begin position="523"/>
        <end position="562"/>
    </location>
</feature>
<sequence length="1237" mass="137395">MKSSTRLDSVAFQLTPTRTRCDLLVTANGKTEKIATGLLDPFLAHLKTAKDQLEKGGYSIILKPEASDNAAWFTKGTIERFVRFVSTPEVIERVYTLETEIIQIKEAIGIQNNSEMALTVVSILGLLNTFFVVWSEVLNGILYKQVKDDHRAKKADSAEGSRPLLQLNEEKAIVLYEPDSHPKQANRSTSSDENSKYTPLRELFFGFQCFSTKRVVKYLIGNMWNCIRAQVMKVLETRKIMLQKEQGMAFARAVAAGFEADDMIPLISFAKTFGASRLMDACVKFMDLWKKKHETGQWVEIEATEVMATQPNISTMNDSGIMFANAANMPGTPENSDAKSPTDNKRNGNQEYVQGQHRQPMYAPWPVHSPPGTFPVFQGYTMQGMPYYPGYPGASPYPSPYPSTDDSRRGSGQRKARKHHSSCSEDSESEDQERDNEKSSRRRKSGKVVIRNINYINSKKQDNSGTESDADDNHEEVARGECYNGKERATKGTEADTGDWQAFQTFLLQDADRDERSIDHMMEKEIRGKKRQGTGKYDPLAHGERESGKYQERDTADIRNGSVTRRIRGSSDSLMVHQRENGFENSSDPLNMNGFDTPRNGLDKRNMDDDSYIVTRVSSARDEAGRNKRNAIDIGSEISSCYQTDGNERKQVNYEPHDLSLIPERETEKLSAGYDPALEFGSKALKKNSQAAGGAKKLVKDPKSRLSKDAADKRKAPGPIRKGRPTKMSPLDEARARADKLRNFKADLQKMKKEKEEEDRKRIEALKIERQKRIASKSNSAVGQSQLPAQQTKKQILNKFSPGSRASKFSDSEPGSLSPLQRLPRRTTSLGSNDFQKFPKNGKLSTVSKSTGNMLTRSISPLPPAKRESIATGIRLTRSISPLPLSKRETRVSLDTQNKSVSQTRRLSEPKMGNTSAPSSSVRPRRTIASRKASDAPEIKKLSAIVNYDIAKIASLPELKIKPTKGPSNVMVKGVEKTKSSASGIEPSGNKNKSLCQNDIDETPVVEKTVVMVLPSSARSISRDQVKNEKSDVVSENSTIREGVDKEGIVETMQECGNDLVLVRLETLSDLVTETPKFLTSQSIVAKPYEAPYARVSSLEDPCTVYSDCSQAPPPSLYSNETEQETVKVLVPEKKISEASEKSQTKESASKGLRKLLKFGKKSQSSSVSEHHTESNNASFNSNEDHEPAVTAATTSEAFTLKNLISQDETPTAAAASQKSSRHFSLLSPFKNKKTVS</sequence>
<name>F4K5Y5_ARATH</name>
<feature type="compositionally biased region" description="Polar residues" evidence="1">
    <location>
        <begin position="776"/>
        <end position="795"/>
    </location>
</feature>
<feature type="compositionally biased region" description="Basic residues" evidence="1">
    <location>
        <begin position="411"/>
        <end position="421"/>
    </location>
</feature>
<feature type="compositionally biased region" description="Acidic residues" evidence="1">
    <location>
        <begin position="425"/>
        <end position="434"/>
    </location>
</feature>
<gene>
    <name evidence="3" type="primary">MNL12.14</name>
    <name evidence="3" type="synonym">MNL12_14</name>
    <name evidence="2 3" type="ordered locus">At5g43310</name>
</gene>
<evidence type="ECO:0007829" key="5">
    <source>
        <dbReference type="PeptideAtlas" id="F4K5Y5"/>
    </source>
</evidence>
<feature type="compositionally biased region" description="Basic and acidic residues" evidence="1">
    <location>
        <begin position="730"/>
        <end position="772"/>
    </location>
</feature>
<dbReference type="InParanoid" id="F4K5Y5"/>